<evidence type="ECO:0000313" key="1">
    <source>
        <dbReference type="EMBL" id="SVD64106.1"/>
    </source>
</evidence>
<protein>
    <submittedName>
        <fullName evidence="1">Uncharacterized protein</fullName>
    </submittedName>
</protein>
<name>A0A382WYU3_9ZZZZ</name>
<accession>A0A382WYU3</accession>
<proteinExistence type="predicted"/>
<feature type="non-terminal residue" evidence="1">
    <location>
        <position position="28"/>
    </location>
</feature>
<gene>
    <name evidence="1" type="ORF">METZ01_LOCUS416960</name>
</gene>
<reference evidence="1" key="1">
    <citation type="submission" date="2018-05" db="EMBL/GenBank/DDBJ databases">
        <authorList>
            <person name="Lanie J.A."/>
            <person name="Ng W.-L."/>
            <person name="Kazmierczak K.M."/>
            <person name="Andrzejewski T.M."/>
            <person name="Davidsen T.M."/>
            <person name="Wayne K.J."/>
            <person name="Tettelin H."/>
            <person name="Glass J.I."/>
            <person name="Rusch D."/>
            <person name="Podicherti R."/>
            <person name="Tsui H.-C.T."/>
            <person name="Winkler M.E."/>
        </authorList>
    </citation>
    <scope>NUCLEOTIDE SEQUENCE</scope>
</reference>
<sequence>MSKGTIYPSESLTFKDARTGAEIRQVTT</sequence>
<dbReference type="EMBL" id="UINC01163675">
    <property type="protein sequence ID" value="SVD64106.1"/>
    <property type="molecule type" value="Genomic_DNA"/>
</dbReference>
<dbReference type="AlphaFoldDB" id="A0A382WYU3"/>
<organism evidence="1">
    <name type="scientific">marine metagenome</name>
    <dbReference type="NCBI Taxonomy" id="408172"/>
    <lineage>
        <taxon>unclassified sequences</taxon>
        <taxon>metagenomes</taxon>
        <taxon>ecological metagenomes</taxon>
    </lineage>
</organism>